<evidence type="ECO:0000259" key="2">
    <source>
        <dbReference type="PROSITE" id="PS51819"/>
    </source>
</evidence>
<keyword evidence="4" id="KW-1185">Reference proteome</keyword>
<dbReference type="SUPFAM" id="SSF54593">
    <property type="entry name" value="Glyoxalase/Bleomycin resistance protein/Dihydroxybiphenyl dioxygenase"/>
    <property type="match status" value="1"/>
</dbReference>
<sequence>MNFYRIEHINKVCQNLEATLQFYQTLFPDWFIRAQEQSNDMSWLHFGNQQFYLSLYERPNASQASPLHTGNIDHIGFVIADGKKMTALLEANGIEYMLEDSPETKYRIYVKDPDSTWLELVEYKESYALR</sequence>
<dbReference type="InterPro" id="IPR029068">
    <property type="entry name" value="Glyas_Bleomycin-R_OHBP_Dase"/>
</dbReference>
<evidence type="ECO:0000313" key="4">
    <source>
        <dbReference type="Proteomes" id="UP000217895"/>
    </source>
</evidence>
<dbReference type="InterPro" id="IPR037523">
    <property type="entry name" value="VOC_core"/>
</dbReference>
<evidence type="ECO:0000313" key="3">
    <source>
        <dbReference type="EMBL" id="BAY56857.1"/>
    </source>
</evidence>
<accession>A0A1Z4JJU4</accession>
<organism evidence="3 4">
    <name type="scientific">Leptolyngbya boryana NIES-2135</name>
    <dbReference type="NCBI Taxonomy" id="1973484"/>
    <lineage>
        <taxon>Bacteria</taxon>
        <taxon>Bacillati</taxon>
        <taxon>Cyanobacteriota</taxon>
        <taxon>Cyanophyceae</taxon>
        <taxon>Leptolyngbyales</taxon>
        <taxon>Leptolyngbyaceae</taxon>
        <taxon>Leptolyngbya group</taxon>
        <taxon>Leptolyngbya</taxon>
    </lineage>
</organism>
<dbReference type="PANTHER" id="PTHR36113">
    <property type="entry name" value="LYASE, PUTATIVE-RELATED-RELATED"/>
    <property type="match status" value="1"/>
</dbReference>
<dbReference type="EMBL" id="AP018203">
    <property type="protein sequence ID" value="BAY56857.1"/>
    <property type="molecule type" value="Genomic_DNA"/>
</dbReference>
<dbReference type="GO" id="GO:0046872">
    <property type="term" value="F:metal ion binding"/>
    <property type="evidence" value="ECO:0007669"/>
    <property type="project" value="UniProtKB-KW"/>
</dbReference>
<name>A0A1Z4JJU4_LEPBY</name>
<dbReference type="PANTHER" id="PTHR36113:SF6">
    <property type="entry name" value="FOSFOMYCIN RESISTANCE PROTEIN FOSX"/>
    <property type="match status" value="1"/>
</dbReference>
<dbReference type="InterPro" id="IPR004360">
    <property type="entry name" value="Glyas_Fos-R_dOase_dom"/>
</dbReference>
<keyword evidence="1" id="KW-0479">Metal-binding</keyword>
<dbReference type="PROSITE" id="PS51819">
    <property type="entry name" value="VOC"/>
    <property type="match status" value="1"/>
</dbReference>
<feature type="domain" description="VOC" evidence="2">
    <location>
        <begin position="5"/>
        <end position="123"/>
    </location>
</feature>
<dbReference type="Proteomes" id="UP000217895">
    <property type="component" value="Chromosome"/>
</dbReference>
<reference evidence="3 4" key="1">
    <citation type="submission" date="2017-06" db="EMBL/GenBank/DDBJ databases">
        <title>Genome sequencing of cyanobaciteial culture collection at National Institute for Environmental Studies (NIES).</title>
        <authorList>
            <person name="Hirose Y."/>
            <person name="Shimura Y."/>
            <person name="Fujisawa T."/>
            <person name="Nakamura Y."/>
            <person name="Kawachi M."/>
        </authorList>
    </citation>
    <scope>NUCLEOTIDE SEQUENCE [LARGE SCALE GENOMIC DNA]</scope>
    <source>
        <strain evidence="3 4">NIES-2135</strain>
    </source>
</reference>
<protein>
    <submittedName>
        <fullName evidence="3">Glyoxalase family protein</fullName>
    </submittedName>
</protein>
<dbReference type="AlphaFoldDB" id="A0A1Z4JJU4"/>
<gene>
    <name evidence="3" type="ORF">NIES2135_37190</name>
</gene>
<dbReference type="InterPro" id="IPR051332">
    <property type="entry name" value="Fosfomycin_Res_Enzymes"/>
</dbReference>
<dbReference type="Pfam" id="PF00903">
    <property type="entry name" value="Glyoxalase"/>
    <property type="match status" value="1"/>
</dbReference>
<evidence type="ECO:0000256" key="1">
    <source>
        <dbReference type="ARBA" id="ARBA00022723"/>
    </source>
</evidence>
<proteinExistence type="predicted"/>
<dbReference type="Gene3D" id="3.10.180.10">
    <property type="entry name" value="2,3-Dihydroxybiphenyl 1,2-Dioxygenase, domain 1"/>
    <property type="match status" value="1"/>
</dbReference>